<dbReference type="PANTHER" id="PTHR46791">
    <property type="entry name" value="EXPRESSED PROTEIN"/>
    <property type="match status" value="1"/>
</dbReference>
<feature type="compositionally biased region" description="Polar residues" evidence="1">
    <location>
        <begin position="353"/>
        <end position="383"/>
    </location>
</feature>
<reference evidence="3 4" key="1">
    <citation type="journal article" date="2011" name="Science">
        <title>The Selaginella genome identifies genetic changes associated with the evolution of vascular plants.</title>
        <authorList>
            <person name="Banks J.A."/>
            <person name="Nishiyama T."/>
            <person name="Hasebe M."/>
            <person name="Bowman J.L."/>
            <person name="Gribskov M."/>
            <person name="dePamphilis C."/>
            <person name="Albert V.A."/>
            <person name="Aono N."/>
            <person name="Aoyama T."/>
            <person name="Ambrose B.A."/>
            <person name="Ashton N.W."/>
            <person name="Axtell M.J."/>
            <person name="Barker E."/>
            <person name="Barker M.S."/>
            <person name="Bennetzen J.L."/>
            <person name="Bonawitz N.D."/>
            <person name="Chapple C."/>
            <person name="Cheng C."/>
            <person name="Correa L.G."/>
            <person name="Dacre M."/>
            <person name="DeBarry J."/>
            <person name="Dreyer I."/>
            <person name="Elias M."/>
            <person name="Engstrom E.M."/>
            <person name="Estelle M."/>
            <person name="Feng L."/>
            <person name="Finet C."/>
            <person name="Floyd S.K."/>
            <person name="Frommer W.B."/>
            <person name="Fujita T."/>
            <person name="Gramzow L."/>
            <person name="Gutensohn M."/>
            <person name="Harholt J."/>
            <person name="Hattori M."/>
            <person name="Heyl A."/>
            <person name="Hirai T."/>
            <person name="Hiwatashi Y."/>
            <person name="Ishikawa M."/>
            <person name="Iwata M."/>
            <person name="Karol K.G."/>
            <person name="Koehler B."/>
            <person name="Kolukisaoglu U."/>
            <person name="Kubo M."/>
            <person name="Kurata T."/>
            <person name="Lalonde S."/>
            <person name="Li K."/>
            <person name="Li Y."/>
            <person name="Litt A."/>
            <person name="Lyons E."/>
            <person name="Manning G."/>
            <person name="Maruyama T."/>
            <person name="Michael T.P."/>
            <person name="Mikami K."/>
            <person name="Miyazaki S."/>
            <person name="Morinaga S."/>
            <person name="Murata T."/>
            <person name="Mueller-Roeber B."/>
            <person name="Nelson D.R."/>
            <person name="Obara M."/>
            <person name="Oguri Y."/>
            <person name="Olmstead R.G."/>
            <person name="Onodera N."/>
            <person name="Petersen B.L."/>
            <person name="Pils B."/>
            <person name="Prigge M."/>
            <person name="Rensing S.A."/>
            <person name="Riano-Pachon D.M."/>
            <person name="Roberts A.W."/>
            <person name="Sato Y."/>
            <person name="Scheller H.V."/>
            <person name="Schulz B."/>
            <person name="Schulz C."/>
            <person name="Shakirov E.V."/>
            <person name="Shibagaki N."/>
            <person name="Shinohara N."/>
            <person name="Shippen D.E."/>
            <person name="Soerensen I."/>
            <person name="Sotooka R."/>
            <person name="Sugimoto N."/>
            <person name="Sugita M."/>
            <person name="Sumikawa N."/>
            <person name="Tanurdzic M."/>
            <person name="Theissen G."/>
            <person name="Ulvskov P."/>
            <person name="Wakazuki S."/>
            <person name="Weng J.K."/>
            <person name="Willats W.W."/>
            <person name="Wipf D."/>
            <person name="Wolf P.G."/>
            <person name="Yang L."/>
            <person name="Zimmer A.D."/>
            <person name="Zhu Q."/>
            <person name="Mitros T."/>
            <person name="Hellsten U."/>
            <person name="Loque D."/>
            <person name="Otillar R."/>
            <person name="Salamov A."/>
            <person name="Schmutz J."/>
            <person name="Shapiro H."/>
            <person name="Lindquist E."/>
            <person name="Lucas S."/>
            <person name="Rokhsar D."/>
            <person name="Grigoriev I.V."/>
        </authorList>
    </citation>
    <scope>NUCLEOTIDE SEQUENCE [LARGE SCALE GENOMIC DNA]</scope>
</reference>
<keyword evidence="4" id="KW-1185">Reference proteome</keyword>
<feature type="domain" description="Integrase core" evidence="2">
    <location>
        <begin position="158"/>
        <end position="241"/>
    </location>
</feature>
<feature type="compositionally biased region" description="Acidic residues" evidence="1">
    <location>
        <begin position="643"/>
        <end position="653"/>
    </location>
</feature>
<feature type="compositionally biased region" description="Low complexity" evidence="1">
    <location>
        <begin position="482"/>
        <end position="509"/>
    </location>
</feature>
<protein>
    <recommendedName>
        <fullName evidence="2">Integrase core domain-containing protein</fullName>
    </recommendedName>
</protein>
<feature type="region of interest" description="Disordered" evidence="1">
    <location>
        <begin position="622"/>
        <end position="653"/>
    </location>
</feature>
<dbReference type="PANTHER" id="PTHR46791:SF5">
    <property type="entry name" value="CLR5 DOMAIN-CONTAINING PROTEIN-RELATED"/>
    <property type="match status" value="1"/>
</dbReference>
<evidence type="ECO:0000313" key="3">
    <source>
        <dbReference type="EMBL" id="EFJ24363.1"/>
    </source>
</evidence>
<proteinExistence type="predicted"/>
<dbReference type="Gramene" id="EFJ24363">
    <property type="protein sequence ID" value="EFJ24363"/>
    <property type="gene ID" value="SELMODRAFT_414985"/>
</dbReference>
<dbReference type="InParanoid" id="D8RU81"/>
<dbReference type="EMBL" id="GL377590">
    <property type="protein sequence ID" value="EFJ24363.1"/>
    <property type="molecule type" value="Genomic_DNA"/>
</dbReference>
<dbReference type="Gene3D" id="3.30.420.10">
    <property type="entry name" value="Ribonuclease H-like superfamily/Ribonuclease H"/>
    <property type="match status" value="1"/>
</dbReference>
<dbReference type="InterPro" id="IPR012337">
    <property type="entry name" value="RNaseH-like_sf"/>
</dbReference>
<organism evidence="4">
    <name type="scientific">Selaginella moellendorffii</name>
    <name type="common">Spikemoss</name>
    <dbReference type="NCBI Taxonomy" id="88036"/>
    <lineage>
        <taxon>Eukaryota</taxon>
        <taxon>Viridiplantae</taxon>
        <taxon>Streptophyta</taxon>
        <taxon>Embryophyta</taxon>
        <taxon>Tracheophyta</taxon>
        <taxon>Lycopodiopsida</taxon>
        <taxon>Selaginellales</taxon>
        <taxon>Selaginellaceae</taxon>
        <taxon>Selaginella</taxon>
    </lineage>
</organism>
<feature type="region of interest" description="Disordered" evidence="1">
    <location>
        <begin position="353"/>
        <end position="408"/>
    </location>
</feature>
<dbReference type="KEGG" id="smo:SELMODRAFT_414985"/>
<gene>
    <name evidence="3" type="ORF">SELMODRAFT_414985</name>
</gene>
<dbReference type="GO" id="GO:0003676">
    <property type="term" value="F:nucleic acid binding"/>
    <property type="evidence" value="ECO:0007669"/>
    <property type="project" value="InterPro"/>
</dbReference>
<evidence type="ECO:0000256" key="1">
    <source>
        <dbReference type="SAM" id="MobiDB-lite"/>
    </source>
</evidence>
<dbReference type="AlphaFoldDB" id="D8RU81"/>
<dbReference type="InterPro" id="IPR036397">
    <property type="entry name" value="RNaseH_sf"/>
</dbReference>
<sequence>MGPEQQHWFLILIQALERDSCCFPTAGFHWRRGTRLKNKWGKTTAPGKSSIVHIYDEFFTLFYPHIPRVANIWHAIRKRCLALVLYYSACFLVVDVKGLLEEVEEDEVDGLPSNFSDSECGSNMDSDNDALPKNFQANTVQINAACRSKLERNDEAYALCHMDSYCKLVSYGFYVHAIICGATHYIVTWELSTSKESHAIFNTYAQAVRRFGRPKHIRSDNALEHNEEFSMYLIHGTTRVYVVSLLCTSRRIFHTGLQLGTSMRIMPAVGGKDIEDLSGPFLSNVEGATLLEALGTVQNQAFFMHREGLNLDEQYLLHLDLTKKCAMADAAGVDLPLYIESALPTATLARSKNTTRLNSSTHYAGNTSRVRSQALNVPQSVQPTVPRDTRQPLDFPSSAPETSTPTASHPQLLTAFEQAECRLTLHTLQHMRNLQHVSFSSPSLESSSSSIRNEQVRTPHAYGVVQSGMLPPTPTTGRAHGTPYSATATSPTTPPTATTLATPSTGTSANTWPSTSRSNKRSSLPGIAQHAILLSLQASGIQPSSMTNPGAFVWRARQSNGGEAHAESTKFGLSSIQPCYWPPQTSWGAIANKANGNRATLSYPKQARALEEKDVRKLVAATNTLTANDDPRPATQEPNPYENNEEEDSADEEDILPLPEETLPTQDNIDISEVEEQDKPMVVYDSDGGGLEDHGVPPPLFLEGSSSTPFTLMELLNNFSTVELLERQQRWIDATNALNEAVQLTTQDNANFIMLQHEEVSALQDATTTLEVKAQGDAEVLLQVQWLKHKLLGCFGVESTSDEEMLDVIARHPEFHWAGGEIFLRRVLFNQAMPHWQDWESVLLKLGLSEAQYEDVFCDNTIQQLLTEVNINVPSSILEFTIAWFIEKSHALAIQTCSYMFEAVSHSGGPYAKAIREAVHQIPGLTRGLFVLKEGATYWHPRMPVYSRTLRQEERDVVSHGCTIATLAIAAGEVPNEDDRRLARGGLYEMDFKACAPHIWNALNQLRGASNLKEKGDRRKSVDSILENPAITDYNAVEACVAMVVWCYLFIKPNVVGNLLRDGFQHSMRMEAHQRPYKSPALLGGLSLIGTDALLQVFRVRTIIPPVEFINYLIFDQDFGEKFRSWIVDIIRDMSPKELSKFHHFAVDSPEFQPREPIWIQIKRQNSFQFIGKVKALGTLLAYACLTKDNHYSFPKQLPI</sequence>
<dbReference type="SUPFAM" id="SSF53098">
    <property type="entry name" value="Ribonuclease H-like"/>
    <property type="match status" value="1"/>
</dbReference>
<evidence type="ECO:0000313" key="4">
    <source>
        <dbReference type="Proteomes" id="UP000001514"/>
    </source>
</evidence>
<feature type="compositionally biased region" description="Low complexity" evidence="1">
    <location>
        <begin position="396"/>
        <end position="408"/>
    </location>
</feature>
<dbReference type="HOGENOM" id="CLU_270897_0_0_1"/>
<dbReference type="Pfam" id="PF24764">
    <property type="entry name" value="rva_4"/>
    <property type="match status" value="1"/>
</dbReference>
<dbReference type="Proteomes" id="UP000001514">
    <property type="component" value="Unassembled WGS sequence"/>
</dbReference>
<name>D8RU81_SELML</name>
<accession>D8RU81</accession>
<feature type="region of interest" description="Disordered" evidence="1">
    <location>
        <begin position="465"/>
        <end position="523"/>
    </location>
</feature>
<evidence type="ECO:0000259" key="2">
    <source>
        <dbReference type="Pfam" id="PF24764"/>
    </source>
</evidence>
<dbReference type="InterPro" id="IPR058913">
    <property type="entry name" value="Integrase_dom_put"/>
</dbReference>